<dbReference type="PROSITE" id="PS50118">
    <property type="entry name" value="HMG_BOX_2"/>
    <property type="match status" value="1"/>
</dbReference>
<evidence type="ECO:0000256" key="1">
    <source>
        <dbReference type="PROSITE-ProRule" id="PRU00267"/>
    </source>
</evidence>
<dbReference type="InterPro" id="IPR036910">
    <property type="entry name" value="HMG_box_dom_sf"/>
</dbReference>
<evidence type="ECO:0000256" key="2">
    <source>
        <dbReference type="SAM" id="MobiDB-lite"/>
    </source>
</evidence>
<dbReference type="GeneID" id="20210710"/>
<dbReference type="Pfam" id="PF00505">
    <property type="entry name" value="HMG_box"/>
    <property type="match status" value="1"/>
</dbReference>
<keyword evidence="1" id="KW-0539">Nucleus</keyword>
<accession>T1FPG3</accession>
<keyword evidence="1" id="KW-0238">DNA-binding</keyword>
<dbReference type="CTD" id="20210710"/>
<dbReference type="HOGENOM" id="CLU_1173164_0_0_1"/>
<dbReference type="EMBL" id="AMQM01000172">
    <property type="status" value="NOT_ANNOTATED_CDS"/>
    <property type="molecule type" value="Genomic_DNA"/>
</dbReference>
<dbReference type="GO" id="GO:0005634">
    <property type="term" value="C:nucleus"/>
    <property type="evidence" value="ECO:0007669"/>
    <property type="project" value="UniProtKB-UniRule"/>
</dbReference>
<gene>
    <name evidence="5" type="primary">20210710</name>
    <name evidence="4" type="ORF">HELRODRAFT_187893</name>
</gene>
<dbReference type="Gene3D" id="1.10.30.10">
    <property type="entry name" value="High mobility group box domain"/>
    <property type="match status" value="1"/>
</dbReference>
<dbReference type="SUPFAM" id="SSF47095">
    <property type="entry name" value="HMG-box"/>
    <property type="match status" value="1"/>
</dbReference>
<dbReference type="InterPro" id="IPR009071">
    <property type="entry name" value="HMG_box_dom"/>
</dbReference>
<dbReference type="KEGG" id="hro:HELRODRAFT_187893"/>
<feature type="domain" description="HMG box" evidence="3">
    <location>
        <begin position="194"/>
        <end position="237"/>
    </location>
</feature>
<organism evidence="5 6">
    <name type="scientific">Helobdella robusta</name>
    <name type="common">Californian leech</name>
    <dbReference type="NCBI Taxonomy" id="6412"/>
    <lineage>
        <taxon>Eukaryota</taxon>
        <taxon>Metazoa</taxon>
        <taxon>Spiralia</taxon>
        <taxon>Lophotrochozoa</taxon>
        <taxon>Annelida</taxon>
        <taxon>Clitellata</taxon>
        <taxon>Hirudinea</taxon>
        <taxon>Rhynchobdellida</taxon>
        <taxon>Glossiphoniidae</taxon>
        <taxon>Helobdella</taxon>
    </lineage>
</organism>
<protein>
    <recommendedName>
        <fullName evidence="3">HMG box domain-containing protein</fullName>
    </recommendedName>
</protein>
<dbReference type="EnsemblMetazoa" id="HelroT187893">
    <property type="protein sequence ID" value="HelroP187893"/>
    <property type="gene ID" value="HelroG187893"/>
</dbReference>
<proteinExistence type="predicted"/>
<dbReference type="PANTHER" id="PTHR46232">
    <property type="entry name" value="SMARCE1 REGULATOR OF CHROMATIN"/>
    <property type="match status" value="1"/>
</dbReference>
<evidence type="ECO:0000313" key="6">
    <source>
        <dbReference type="Proteomes" id="UP000015101"/>
    </source>
</evidence>
<sequence length="237" mass="26314">MQLFMTHSGVANRAEARWLSCRTSYRRPYFCTVMDESSIKLESLDRNGSSEVLDTSQIIDTSQSNGMLSQISTSGVQLVPSTQGTPVSLPWVVPPYQMMLLPPGVSSNLFNNGNVLTLQDGHVLVTPYSDSGQINEATVQLLQQQQQQNQATSLMTQKLESELIHQQQLSVTESQVHNTQPQTPNQKTEKPKLPKKPLNTYMMFSKAIWPQVKAANSHLSSVTEIGAIVGAIWRELD</sequence>
<feature type="region of interest" description="Disordered" evidence="2">
    <location>
        <begin position="170"/>
        <end position="196"/>
    </location>
</feature>
<dbReference type="RefSeq" id="XP_009009199.1">
    <property type="nucleotide sequence ID" value="XM_009010951.1"/>
</dbReference>
<keyword evidence="6" id="KW-1185">Reference proteome</keyword>
<dbReference type="STRING" id="6412.T1FPG3"/>
<dbReference type="PANTHER" id="PTHR46232:SF1">
    <property type="entry name" value="SWI_SNF-RELATED MATRIX-ASSOCIATED ACTIN-DEPENDENT REGULATOR OF CHROMATIN SUBFAMILY E MEMBER 1"/>
    <property type="match status" value="1"/>
</dbReference>
<feature type="compositionally biased region" description="Polar residues" evidence="2">
    <location>
        <begin position="170"/>
        <end position="186"/>
    </location>
</feature>
<reference evidence="4 6" key="2">
    <citation type="journal article" date="2013" name="Nature">
        <title>Insights into bilaterian evolution from three spiralian genomes.</title>
        <authorList>
            <person name="Simakov O."/>
            <person name="Marletaz F."/>
            <person name="Cho S.J."/>
            <person name="Edsinger-Gonzales E."/>
            <person name="Havlak P."/>
            <person name="Hellsten U."/>
            <person name="Kuo D.H."/>
            <person name="Larsson T."/>
            <person name="Lv J."/>
            <person name="Arendt D."/>
            <person name="Savage R."/>
            <person name="Osoegawa K."/>
            <person name="de Jong P."/>
            <person name="Grimwood J."/>
            <person name="Chapman J.A."/>
            <person name="Shapiro H."/>
            <person name="Aerts A."/>
            <person name="Otillar R.P."/>
            <person name="Terry A.Y."/>
            <person name="Boore J.L."/>
            <person name="Grigoriev I.V."/>
            <person name="Lindberg D.R."/>
            <person name="Seaver E.C."/>
            <person name="Weisblat D.A."/>
            <person name="Putnam N.H."/>
            <person name="Rokhsar D.S."/>
        </authorList>
    </citation>
    <scope>NUCLEOTIDE SEQUENCE</scope>
</reference>
<reference evidence="5" key="3">
    <citation type="submission" date="2015-06" db="UniProtKB">
        <authorList>
            <consortium name="EnsemblMetazoa"/>
        </authorList>
    </citation>
    <scope>IDENTIFICATION</scope>
</reference>
<feature type="DNA-binding region" description="HMG box" evidence="1">
    <location>
        <begin position="194"/>
        <end position="237"/>
    </location>
</feature>
<dbReference type="InParanoid" id="T1FPG3"/>
<dbReference type="EMBL" id="KB095811">
    <property type="protein sequence ID" value="ESO12479.1"/>
    <property type="molecule type" value="Genomic_DNA"/>
</dbReference>
<evidence type="ECO:0000313" key="4">
    <source>
        <dbReference type="EMBL" id="ESO12479.1"/>
    </source>
</evidence>
<dbReference type="Proteomes" id="UP000015101">
    <property type="component" value="Unassembled WGS sequence"/>
</dbReference>
<evidence type="ECO:0000313" key="5">
    <source>
        <dbReference type="EnsemblMetazoa" id="HelroP187893"/>
    </source>
</evidence>
<dbReference type="GO" id="GO:0003677">
    <property type="term" value="F:DNA binding"/>
    <property type="evidence" value="ECO:0007669"/>
    <property type="project" value="UniProtKB-UniRule"/>
</dbReference>
<reference evidence="6" key="1">
    <citation type="submission" date="2012-12" db="EMBL/GenBank/DDBJ databases">
        <authorList>
            <person name="Hellsten U."/>
            <person name="Grimwood J."/>
            <person name="Chapman J.A."/>
            <person name="Shapiro H."/>
            <person name="Aerts A."/>
            <person name="Otillar R.P."/>
            <person name="Terry A.Y."/>
            <person name="Boore J.L."/>
            <person name="Simakov O."/>
            <person name="Marletaz F."/>
            <person name="Cho S.-J."/>
            <person name="Edsinger-Gonzales E."/>
            <person name="Havlak P."/>
            <person name="Kuo D.-H."/>
            <person name="Larsson T."/>
            <person name="Lv J."/>
            <person name="Arendt D."/>
            <person name="Savage R."/>
            <person name="Osoegawa K."/>
            <person name="de Jong P."/>
            <person name="Lindberg D.R."/>
            <person name="Seaver E.C."/>
            <person name="Weisblat D.A."/>
            <person name="Putnam N.H."/>
            <person name="Grigoriev I.V."/>
            <person name="Rokhsar D.S."/>
        </authorList>
    </citation>
    <scope>NUCLEOTIDE SEQUENCE</scope>
</reference>
<name>T1FPG3_HELRO</name>
<dbReference type="AlphaFoldDB" id="T1FPG3"/>
<evidence type="ECO:0000259" key="3">
    <source>
        <dbReference type="PROSITE" id="PS50118"/>
    </source>
</evidence>